<keyword evidence="2" id="KW-0349">Heme</keyword>
<keyword evidence="2" id="KW-0560">Oxidoreductase</keyword>
<dbReference type="InterPro" id="IPR036396">
    <property type="entry name" value="Cyt_P450_sf"/>
</dbReference>
<dbReference type="InterPro" id="IPR002397">
    <property type="entry name" value="Cyt_P450_B"/>
</dbReference>
<proteinExistence type="inferred from homology"/>
<dbReference type="PANTHER" id="PTHR46696">
    <property type="entry name" value="P450, PUTATIVE (EUROFUNG)-RELATED"/>
    <property type="match status" value="1"/>
</dbReference>
<keyword evidence="2" id="KW-0408">Iron</keyword>
<dbReference type="CDD" id="cd11031">
    <property type="entry name" value="Cyp158A-like"/>
    <property type="match status" value="1"/>
</dbReference>
<comment type="caution">
    <text evidence="3">The sequence shown here is derived from an EMBL/GenBank/DDBJ whole genome shotgun (WGS) entry which is preliminary data.</text>
</comment>
<evidence type="ECO:0000256" key="1">
    <source>
        <dbReference type="ARBA" id="ARBA00010617"/>
    </source>
</evidence>
<dbReference type="Pfam" id="PF00067">
    <property type="entry name" value="p450"/>
    <property type="match status" value="1"/>
</dbReference>
<name>A0ABX1SNJ4_9PSEU</name>
<dbReference type="EMBL" id="JAAXLA010000104">
    <property type="protein sequence ID" value="NMI01855.1"/>
    <property type="molecule type" value="Genomic_DNA"/>
</dbReference>
<dbReference type="InterPro" id="IPR001128">
    <property type="entry name" value="Cyt_P450"/>
</dbReference>
<keyword evidence="2" id="KW-0503">Monooxygenase</keyword>
<comment type="similarity">
    <text evidence="1 2">Belongs to the cytochrome P450 family.</text>
</comment>
<dbReference type="InterPro" id="IPR017972">
    <property type="entry name" value="Cyt_P450_CS"/>
</dbReference>
<protein>
    <submittedName>
        <fullName evidence="3">Cytochrome P450</fullName>
    </submittedName>
</protein>
<evidence type="ECO:0000313" key="3">
    <source>
        <dbReference type="EMBL" id="NMI01855.1"/>
    </source>
</evidence>
<dbReference type="Gene3D" id="1.10.630.10">
    <property type="entry name" value="Cytochrome P450"/>
    <property type="match status" value="1"/>
</dbReference>
<dbReference type="SUPFAM" id="SSF48264">
    <property type="entry name" value="Cytochrome P450"/>
    <property type="match status" value="1"/>
</dbReference>
<gene>
    <name evidence="3" type="ORF">HF526_31845</name>
</gene>
<evidence type="ECO:0000313" key="4">
    <source>
        <dbReference type="Proteomes" id="UP000820669"/>
    </source>
</evidence>
<organism evidence="3 4">
    <name type="scientific">Pseudonocardia acidicola</name>
    <dbReference type="NCBI Taxonomy" id="2724939"/>
    <lineage>
        <taxon>Bacteria</taxon>
        <taxon>Bacillati</taxon>
        <taxon>Actinomycetota</taxon>
        <taxon>Actinomycetes</taxon>
        <taxon>Pseudonocardiales</taxon>
        <taxon>Pseudonocardiaceae</taxon>
        <taxon>Pseudonocardia</taxon>
    </lineage>
</organism>
<keyword evidence="4" id="KW-1185">Reference proteome</keyword>
<sequence length="418" mass="45002">MTIRPVADTPDISAAGDCPAARDYPFGVPDRLELDVIYRDLRRDEPVSRVRLPYGGEAWLAVRYDDVRTVLADPRFSRAAVVGADVPRQRPEIDNEASSILNMDPPEHTRLRRLVAKAFTARRVEQLRPRAEELTAHLLDGMRAAGSPADLMEHLAVPLPVTIICELLGVPPGDRSVFRAGADAALSTSSLTPGERRRARDDMIAYMAELIARRRTEPTDDLLGALVVARDEHDRLSEDELIGLGIGVLIAGHETTMNQIGNFTYQLLTRPGAADALRADPAAVAPAVEELLRFTPLGAGAGFPRIATEDLELGGVTICKGDAVLVAVHSANRDPAVFSDGDELVLDRSANPHVGFGHGPHHCLGAQLARMELQVAMGALLRGFPDLGLAVPAEDIEWKTGALVRGPKTLPVSWGDGA</sequence>
<evidence type="ECO:0000256" key="2">
    <source>
        <dbReference type="RuleBase" id="RU000461"/>
    </source>
</evidence>
<reference evidence="3 4" key="1">
    <citation type="submission" date="2020-04" db="EMBL/GenBank/DDBJ databases">
        <authorList>
            <person name="Klaysubun C."/>
            <person name="Duangmal K."/>
            <person name="Lipun K."/>
        </authorList>
    </citation>
    <scope>NUCLEOTIDE SEQUENCE [LARGE SCALE GENOMIC DNA]</scope>
    <source>
        <strain evidence="3 4">K10HN5</strain>
    </source>
</reference>
<dbReference type="PROSITE" id="PS00086">
    <property type="entry name" value="CYTOCHROME_P450"/>
    <property type="match status" value="1"/>
</dbReference>
<dbReference type="Proteomes" id="UP000820669">
    <property type="component" value="Unassembled WGS sequence"/>
</dbReference>
<keyword evidence="2" id="KW-0479">Metal-binding</keyword>
<dbReference type="PANTHER" id="PTHR46696:SF1">
    <property type="entry name" value="CYTOCHROME P450 YJIB-RELATED"/>
    <property type="match status" value="1"/>
</dbReference>
<dbReference type="PRINTS" id="PR00359">
    <property type="entry name" value="BP450"/>
</dbReference>
<accession>A0ABX1SNJ4</accession>
<dbReference type="PRINTS" id="PR00385">
    <property type="entry name" value="P450"/>
</dbReference>